<comment type="caution">
    <text evidence="1">The sequence shown here is derived from an EMBL/GenBank/DDBJ whole genome shotgun (WGS) entry which is preliminary data.</text>
</comment>
<organism evidence="1 2">
    <name type="scientific">Pontibacter populi</name>
    <dbReference type="NCBI Taxonomy" id="890055"/>
    <lineage>
        <taxon>Bacteria</taxon>
        <taxon>Pseudomonadati</taxon>
        <taxon>Bacteroidota</taxon>
        <taxon>Cytophagia</taxon>
        <taxon>Cytophagales</taxon>
        <taxon>Hymenobacteraceae</taxon>
        <taxon>Pontibacter</taxon>
    </lineage>
</organism>
<evidence type="ECO:0000313" key="2">
    <source>
        <dbReference type="Proteomes" id="UP000774935"/>
    </source>
</evidence>
<sequence>MLEYSMFERLPFRKQAEIIAQNGTVVAQRNYNQWLVTLYKVNNSFVELWSGDNIQVYGAFRQQANTVAIFEPYLDKIDVQEIMRS</sequence>
<dbReference type="EMBL" id="JAHWXQ010000002">
    <property type="protein sequence ID" value="MBW3365219.1"/>
    <property type="molecule type" value="Genomic_DNA"/>
</dbReference>
<dbReference type="Proteomes" id="UP000774935">
    <property type="component" value="Unassembled WGS sequence"/>
</dbReference>
<keyword evidence="2" id="KW-1185">Reference proteome</keyword>
<proteinExistence type="predicted"/>
<evidence type="ECO:0000313" key="1">
    <source>
        <dbReference type="EMBL" id="MBW3365219.1"/>
    </source>
</evidence>
<accession>A0ABS6XB54</accession>
<gene>
    <name evidence="1" type="ORF">KYK27_09195</name>
</gene>
<protein>
    <submittedName>
        <fullName evidence="1">Uncharacterized protein</fullName>
    </submittedName>
</protein>
<name>A0ABS6XB54_9BACT</name>
<reference evidence="1 2" key="1">
    <citation type="submission" date="2021-07" db="EMBL/GenBank/DDBJ databases">
        <authorList>
            <person name="Kim M.K."/>
        </authorList>
    </citation>
    <scope>NUCLEOTIDE SEQUENCE [LARGE SCALE GENOMIC DNA]</scope>
    <source>
        <strain evidence="1 2">HLY7-15</strain>
    </source>
</reference>